<protein>
    <submittedName>
        <fullName evidence="1">Uncharacterized protein</fullName>
    </submittedName>
</protein>
<sequence>MIISALFSDRSRTARRVVGPWVWLSADRATILSTGALLSTSTQQKMISSHLHPQNRLSTGHLVLRRRLRPRNHYCSCSYIPAHVATLALLADTSHLRSCSRISSAKCRAAYCDAKSGSSHWKR</sequence>
<dbReference type="EMBL" id="MU155523">
    <property type="protein sequence ID" value="KAF9472546.1"/>
    <property type="molecule type" value="Genomic_DNA"/>
</dbReference>
<name>A0A9P5YRE7_9AGAR</name>
<evidence type="ECO:0000313" key="2">
    <source>
        <dbReference type="Proteomes" id="UP000807469"/>
    </source>
</evidence>
<keyword evidence="2" id="KW-1185">Reference proteome</keyword>
<accession>A0A9P5YRE7</accession>
<evidence type="ECO:0000313" key="1">
    <source>
        <dbReference type="EMBL" id="KAF9472546.1"/>
    </source>
</evidence>
<proteinExistence type="predicted"/>
<dbReference type="Proteomes" id="UP000807469">
    <property type="component" value="Unassembled WGS sequence"/>
</dbReference>
<organism evidence="1 2">
    <name type="scientific">Pholiota conissans</name>
    <dbReference type="NCBI Taxonomy" id="109636"/>
    <lineage>
        <taxon>Eukaryota</taxon>
        <taxon>Fungi</taxon>
        <taxon>Dikarya</taxon>
        <taxon>Basidiomycota</taxon>
        <taxon>Agaricomycotina</taxon>
        <taxon>Agaricomycetes</taxon>
        <taxon>Agaricomycetidae</taxon>
        <taxon>Agaricales</taxon>
        <taxon>Agaricineae</taxon>
        <taxon>Strophariaceae</taxon>
        <taxon>Pholiota</taxon>
    </lineage>
</organism>
<gene>
    <name evidence="1" type="ORF">BDN70DRAFT_454516</name>
</gene>
<reference evidence="1" key="1">
    <citation type="submission" date="2020-11" db="EMBL/GenBank/DDBJ databases">
        <authorList>
            <consortium name="DOE Joint Genome Institute"/>
            <person name="Ahrendt S."/>
            <person name="Riley R."/>
            <person name="Andreopoulos W."/>
            <person name="Labutti K."/>
            <person name="Pangilinan J."/>
            <person name="Ruiz-Duenas F.J."/>
            <person name="Barrasa J.M."/>
            <person name="Sanchez-Garcia M."/>
            <person name="Camarero S."/>
            <person name="Miyauchi S."/>
            <person name="Serrano A."/>
            <person name="Linde D."/>
            <person name="Babiker R."/>
            <person name="Drula E."/>
            <person name="Ayuso-Fernandez I."/>
            <person name="Pacheco R."/>
            <person name="Padilla G."/>
            <person name="Ferreira P."/>
            <person name="Barriuso J."/>
            <person name="Kellner H."/>
            <person name="Castanera R."/>
            <person name="Alfaro M."/>
            <person name="Ramirez L."/>
            <person name="Pisabarro A.G."/>
            <person name="Kuo A."/>
            <person name="Tritt A."/>
            <person name="Lipzen A."/>
            <person name="He G."/>
            <person name="Yan M."/>
            <person name="Ng V."/>
            <person name="Cullen D."/>
            <person name="Martin F."/>
            <person name="Rosso M.-N."/>
            <person name="Henrissat B."/>
            <person name="Hibbett D."/>
            <person name="Martinez A.T."/>
            <person name="Grigoriev I.V."/>
        </authorList>
    </citation>
    <scope>NUCLEOTIDE SEQUENCE</scope>
    <source>
        <strain evidence="1">CIRM-BRFM 674</strain>
    </source>
</reference>
<comment type="caution">
    <text evidence="1">The sequence shown here is derived from an EMBL/GenBank/DDBJ whole genome shotgun (WGS) entry which is preliminary data.</text>
</comment>
<dbReference type="AlphaFoldDB" id="A0A9P5YRE7"/>